<dbReference type="Proteomes" id="UP000232323">
    <property type="component" value="Unassembled WGS sequence"/>
</dbReference>
<name>A0A250XU45_9CHLO</name>
<evidence type="ECO:0000313" key="3">
    <source>
        <dbReference type="EMBL" id="GAX86587.1"/>
    </source>
</evidence>
<proteinExistence type="predicted"/>
<dbReference type="SFLD" id="SFLDG01205">
    <property type="entry name" value="AMPS.1"/>
    <property type="match status" value="1"/>
</dbReference>
<dbReference type="FunFam" id="3.40.30.10:FF:000035">
    <property type="entry name" value="hematopoietic prostaglandin D synthase"/>
    <property type="match status" value="1"/>
</dbReference>
<dbReference type="InterPro" id="IPR036249">
    <property type="entry name" value="Thioredoxin-like_sf"/>
</dbReference>
<protein>
    <recommendedName>
        <fullName evidence="5">Glutathione transferase</fullName>
    </recommendedName>
</protein>
<dbReference type="GO" id="GO:0006749">
    <property type="term" value="P:glutathione metabolic process"/>
    <property type="evidence" value="ECO:0007669"/>
    <property type="project" value="TreeGrafter"/>
</dbReference>
<dbReference type="Pfam" id="PF14497">
    <property type="entry name" value="GST_C_3"/>
    <property type="match status" value="1"/>
</dbReference>
<dbReference type="EMBL" id="BEGY01000383">
    <property type="protein sequence ID" value="GAX86587.1"/>
    <property type="molecule type" value="Genomic_DNA"/>
</dbReference>
<gene>
    <name evidence="3" type="ORF">CEUSTIGMA_g13995.t1</name>
</gene>
<dbReference type="OrthoDB" id="414243at2759"/>
<dbReference type="SFLD" id="SFLDG00363">
    <property type="entry name" value="AMPS_(cytGST):_Alpha-__Mu-__Pi"/>
    <property type="match status" value="1"/>
</dbReference>
<dbReference type="GO" id="GO:0004364">
    <property type="term" value="F:glutathione transferase activity"/>
    <property type="evidence" value="ECO:0007669"/>
    <property type="project" value="TreeGrafter"/>
</dbReference>
<evidence type="ECO:0000259" key="2">
    <source>
        <dbReference type="PROSITE" id="PS50405"/>
    </source>
</evidence>
<dbReference type="InterPro" id="IPR004046">
    <property type="entry name" value="GST_C"/>
</dbReference>
<dbReference type="PROSITE" id="PS50405">
    <property type="entry name" value="GST_CTER"/>
    <property type="match status" value="1"/>
</dbReference>
<dbReference type="InterPro" id="IPR004045">
    <property type="entry name" value="Glutathione_S-Trfase_N"/>
</dbReference>
<reference evidence="3 4" key="1">
    <citation type="submission" date="2017-08" db="EMBL/GenBank/DDBJ databases">
        <title>Acidophilic green algal genome provides insights into adaptation to an acidic environment.</title>
        <authorList>
            <person name="Hirooka S."/>
            <person name="Hirose Y."/>
            <person name="Kanesaki Y."/>
            <person name="Higuchi S."/>
            <person name="Fujiwara T."/>
            <person name="Onuma R."/>
            <person name="Era A."/>
            <person name="Ohbayashi R."/>
            <person name="Uzuka A."/>
            <person name="Nozaki H."/>
            <person name="Yoshikawa H."/>
            <person name="Miyagishima S.Y."/>
        </authorList>
    </citation>
    <scope>NUCLEOTIDE SEQUENCE [LARGE SCALE GENOMIC DNA]</scope>
    <source>
        <strain evidence="3 4">NIES-2499</strain>
    </source>
</reference>
<comment type="caution">
    <text evidence="3">The sequence shown here is derived from an EMBL/GenBank/DDBJ whole genome shotgun (WGS) entry which is preliminary data.</text>
</comment>
<accession>A0A250XU45</accession>
<feature type="domain" description="GST C-terminal" evidence="2">
    <location>
        <begin position="82"/>
        <end position="217"/>
    </location>
</feature>
<dbReference type="CDD" id="cd03039">
    <property type="entry name" value="GST_N_Sigma_like"/>
    <property type="match status" value="1"/>
</dbReference>
<dbReference type="InterPro" id="IPR050213">
    <property type="entry name" value="GST_superfamily"/>
</dbReference>
<dbReference type="AlphaFoldDB" id="A0A250XU45"/>
<dbReference type="InterPro" id="IPR036282">
    <property type="entry name" value="Glutathione-S-Trfase_C_sf"/>
</dbReference>
<evidence type="ECO:0000313" key="4">
    <source>
        <dbReference type="Proteomes" id="UP000232323"/>
    </source>
</evidence>
<dbReference type="SFLD" id="SFLDS00019">
    <property type="entry name" value="Glutathione_Transferase_(cytos"/>
    <property type="match status" value="1"/>
</dbReference>
<dbReference type="PROSITE" id="PS50404">
    <property type="entry name" value="GST_NTER"/>
    <property type="match status" value="1"/>
</dbReference>
<sequence>MAPALKLWYFDIPGKAETIRILLNYGGIPFEDFTFKFEAWPEYKSKMPFGQVPVLEIDGKPLAQSAAIERYAAKLAGLIPDDVFAAAKVDEAHALITEIQDVLAPTYAIKDPEAKIKARQEAAAGPLKEKFAKLVSLLTAAGGIFLTGDAPTYADIALFKFMSGLVGGTMEGIPTDVFNEYPELKAFHKRVAELPPVKKMYENVTEGHRLSYKALPP</sequence>
<dbReference type="SUPFAM" id="SSF52833">
    <property type="entry name" value="Thioredoxin-like"/>
    <property type="match status" value="1"/>
</dbReference>
<dbReference type="STRING" id="1157962.A0A250XU45"/>
<evidence type="ECO:0008006" key="5">
    <source>
        <dbReference type="Google" id="ProtNLM"/>
    </source>
</evidence>
<dbReference type="Gene3D" id="1.20.1050.10">
    <property type="match status" value="1"/>
</dbReference>
<dbReference type="PANTHER" id="PTHR11571:SF150">
    <property type="entry name" value="GLUTATHIONE S-TRANSFERASE"/>
    <property type="match status" value="1"/>
</dbReference>
<dbReference type="InterPro" id="IPR040079">
    <property type="entry name" value="Glutathione_S-Trfase"/>
</dbReference>
<dbReference type="Pfam" id="PF02798">
    <property type="entry name" value="GST_N"/>
    <property type="match status" value="1"/>
</dbReference>
<dbReference type="PANTHER" id="PTHR11571">
    <property type="entry name" value="GLUTATHIONE S-TRANSFERASE"/>
    <property type="match status" value="1"/>
</dbReference>
<dbReference type="InterPro" id="IPR010987">
    <property type="entry name" value="Glutathione-S-Trfase_C-like"/>
</dbReference>
<keyword evidence="4" id="KW-1185">Reference proteome</keyword>
<evidence type="ECO:0000259" key="1">
    <source>
        <dbReference type="PROSITE" id="PS50404"/>
    </source>
</evidence>
<organism evidence="3 4">
    <name type="scientific">Chlamydomonas eustigma</name>
    <dbReference type="NCBI Taxonomy" id="1157962"/>
    <lineage>
        <taxon>Eukaryota</taxon>
        <taxon>Viridiplantae</taxon>
        <taxon>Chlorophyta</taxon>
        <taxon>core chlorophytes</taxon>
        <taxon>Chlorophyceae</taxon>
        <taxon>CS clade</taxon>
        <taxon>Chlamydomonadales</taxon>
        <taxon>Chlamydomonadaceae</taxon>
        <taxon>Chlamydomonas</taxon>
    </lineage>
</organism>
<feature type="domain" description="GST N-terminal" evidence="1">
    <location>
        <begin position="3"/>
        <end position="80"/>
    </location>
</feature>
<dbReference type="SUPFAM" id="SSF47616">
    <property type="entry name" value="GST C-terminal domain-like"/>
    <property type="match status" value="1"/>
</dbReference>
<dbReference type="Gene3D" id="3.40.30.10">
    <property type="entry name" value="Glutaredoxin"/>
    <property type="match status" value="1"/>
</dbReference>